<comment type="caution">
    <text evidence="3">The sequence shown here is derived from an EMBL/GenBank/DDBJ whole genome shotgun (WGS) entry which is preliminary data.</text>
</comment>
<keyword evidence="1" id="KW-1133">Transmembrane helix</keyword>
<feature type="transmembrane region" description="Helical" evidence="1">
    <location>
        <begin position="166"/>
        <end position="186"/>
    </location>
</feature>
<keyword evidence="1" id="KW-0472">Membrane</keyword>
<keyword evidence="4" id="KW-1185">Reference proteome</keyword>
<evidence type="ECO:0000259" key="2">
    <source>
        <dbReference type="Pfam" id="PF20151"/>
    </source>
</evidence>
<feature type="transmembrane region" description="Helical" evidence="1">
    <location>
        <begin position="120"/>
        <end position="146"/>
    </location>
</feature>
<feature type="domain" description="DUF6533" evidence="2">
    <location>
        <begin position="25"/>
        <end position="66"/>
    </location>
</feature>
<protein>
    <recommendedName>
        <fullName evidence="2">DUF6533 domain-containing protein</fullName>
    </recommendedName>
</protein>
<dbReference type="InterPro" id="IPR045340">
    <property type="entry name" value="DUF6533"/>
</dbReference>
<reference evidence="3 4" key="1">
    <citation type="journal article" date="2020" name="ISME J.">
        <title>Uncovering the hidden diversity of litter-decomposition mechanisms in mushroom-forming fungi.</title>
        <authorList>
            <person name="Floudas D."/>
            <person name="Bentzer J."/>
            <person name="Ahren D."/>
            <person name="Johansson T."/>
            <person name="Persson P."/>
            <person name="Tunlid A."/>
        </authorList>
    </citation>
    <scope>NUCLEOTIDE SEQUENCE [LARGE SCALE GENOMIC DNA]</scope>
    <source>
        <strain evidence="3 4">CBS 101986</strain>
    </source>
</reference>
<evidence type="ECO:0000313" key="3">
    <source>
        <dbReference type="EMBL" id="KAF5318711.1"/>
    </source>
</evidence>
<gene>
    <name evidence="3" type="ORF">D9619_010637</name>
</gene>
<dbReference type="OrthoDB" id="2686513at2759"/>
<organism evidence="3 4">
    <name type="scientific">Psilocybe cf. subviscida</name>
    <dbReference type="NCBI Taxonomy" id="2480587"/>
    <lineage>
        <taxon>Eukaryota</taxon>
        <taxon>Fungi</taxon>
        <taxon>Dikarya</taxon>
        <taxon>Basidiomycota</taxon>
        <taxon>Agaricomycotina</taxon>
        <taxon>Agaricomycetes</taxon>
        <taxon>Agaricomycetidae</taxon>
        <taxon>Agaricales</taxon>
        <taxon>Agaricineae</taxon>
        <taxon>Strophariaceae</taxon>
        <taxon>Psilocybe</taxon>
    </lineage>
</organism>
<dbReference type="Proteomes" id="UP000567179">
    <property type="component" value="Unassembled WGS sequence"/>
</dbReference>
<evidence type="ECO:0000313" key="4">
    <source>
        <dbReference type="Proteomes" id="UP000567179"/>
    </source>
</evidence>
<sequence length="217" mass="23910">MAFTTNSIEGYYNPDLGAPGYDQIFALTLLVYDYLITIGDEIEYLWKRPKTRSSLWFFVTRYMGLVGNVIITILIFMDPPVASCDGVGLFKEVLLLITQGVIGIILALRVYALYGCSPRILAFIMGSAIVLVAIASWLLLVQPVIFDGRSTTGCGTGPSFKSSMRIAGAWEALLVYDCIIFGLTIFKTWSARPDYAMTGISIPLITLLLRDGAIYFA</sequence>
<dbReference type="EMBL" id="JAACJJ010000030">
    <property type="protein sequence ID" value="KAF5318711.1"/>
    <property type="molecule type" value="Genomic_DNA"/>
</dbReference>
<accession>A0A8H5B8P9</accession>
<feature type="transmembrane region" description="Helical" evidence="1">
    <location>
        <begin position="55"/>
        <end position="77"/>
    </location>
</feature>
<evidence type="ECO:0000256" key="1">
    <source>
        <dbReference type="SAM" id="Phobius"/>
    </source>
</evidence>
<dbReference type="AlphaFoldDB" id="A0A8H5B8P9"/>
<name>A0A8H5B8P9_9AGAR</name>
<feature type="transmembrane region" description="Helical" evidence="1">
    <location>
        <begin position="89"/>
        <end position="108"/>
    </location>
</feature>
<keyword evidence="1" id="KW-0812">Transmembrane</keyword>
<dbReference type="Pfam" id="PF20151">
    <property type="entry name" value="DUF6533"/>
    <property type="match status" value="1"/>
</dbReference>
<proteinExistence type="predicted"/>